<evidence type="ECO:0000256" key="1">
    <source>
        <dbReference type="ARBA" id="ARBA00022723"/>
    </source>
</evidence>
<dbReference type="PANTHER" id="PTHR43794">
    <property type="entry name" value="AMINOHYDROLASE SSNA-RELATED"/>
    <property type="match status" value="1"/>
</dbReference>
<keyword evidence="7" id="KW-1185">Reference proteome</keyword>
<evidence type="ECO:0000256" key="3">
    <source>
        <dbReference type="ARBA" id="ARBA00022833"/>
    </source>
</evidence>
<feature type="binding site" evidence="4">
    <location>
        <position position="218"/>
    </location>
    <ligand>
        <name>substrate</name>
    </ligand>
</feature>
<comment type="caution">
    <text evidence="4">Lacks conserved residue(s) required for the propagation of feature annotation.</text>
</comment>
<dbReference type="CDD" id="cd01298">
    <property type="entry name" value="ATZ_TRZ_like"/>
    <property type="match status" value="1"/>
</dbReference>
<dbReference type="EMBL" id="JBBMFL010000007">
    <property type="protein sequence ID" value="MEQ2544889.1"/>
    <property type="molecule type" value="Genomic_DNA"/>
</dbReference>
<comment type="cofactor">
    <cofactor evidence="4">
        <name>Zn(2+)</name>
        <dbReference type="ChEBI" id="CHEBI:29105"/>
    </cofactor>
    <text evidence="4">Binds 1 zinc ion per subunit.</text>
</comment>
<dbReference type="SUPFAM" id="SSF51338">
    <property type="entry name" value="Composite domain of metallo-dependent hydrolases"/>
    <property type="match status" value="1"/>
</dbReference>
<evidence type="ECO:0000256" key="2">
    <source>
        <dbReference type="ARBA" id="ARBA00022801"/>
    </source>
</evidence>
<dbReference type="InterPro" id="IPR050287">
    <property type="entry name" value="MTA/SAH_deaminase"/>
</dbReference>
<comment type="function">
    <text evidence="4">Catalyzes the deamination of 5-methylthioadenosine and S-adenosyl-L-homocysteine into 5-methylthioinosine and S-inosyl-L-homocysteine, respectively. Is also able to deaminate adenosine.</text>
</comment>
<accession>A0ABV1GWV0</accession>
<proteinExistence type="inferred from homology"/>
<keyword evidence="3 4" id="KW-0862">Zinc</keyword>
<comment type="catalytic activity">
    <reaction evidence="4">
        <text>S-adenosyl-L-homocysteine + H2O + H(+) = S-inosyl-L-homocysteine + NH4(+)</text>
        <dbReference type="Rhea" id="RHEA:20716"/>
        <dbReference type="ChEBI" id="CHEBI:15377"/>
        <dbReference type="ChEBI" id="CHEBI:15378"/>
        <dbReference type="ChEBI" id="CHEBI:28938"/>
        <dbReference type="ChEBI" id="CHEBI:57856"/>
        <dbReference type="ChEBI" id="CHEBI:57985"/>
        <dbReference type="EC" id="3.5.4.28"/>
    </reaction>
</comment>
<protein>
    <recommendedName>
        <fullName evidence="4">5-methylthioadenosine/S-adenosylhomocysteine deaminase</fullName>
        <shortName evidence="4">MTA/SAH deaminase</shortName>
        <ecNumber evidence="4">3.5.4.28</ecNumber>
        <ecNumber evidence="4">3.5.4.31</ecNumber>
    </recommendedName>
</protein>
<feature type="binding site" evidence="4">
    <location>
        <position position="72"/>
    </location>
    <ligand>
        <name>Zn(2+)</name>
        <dbReference type="ChEBI" id="CHEBI:29105"/>
    </ligand>
</feature>
<feature type="binding site" evidence="4">
    <location>
        <position position="303"/>
    </location>
    <ligand>
        <name>substrate</name>
    </ligand>
</feature>
<feature type="binding site" evidence="4">
    <location>
        <position position="101"/>
    </location>
    <ligand>
        <name>substrate</name>
    </ligand>
</feature>
<dbReference type="SUPFAM" id="SSF51556">
    <property type="entry name" value="Metallo-dependent hydrolases"/>
    <property type="match status" value="1"/>
</dbReference>
<dbReference type="InterPro" id="IPR023512">
    <property type="entry name" value="Deaminase_MtaD/DadD"/>
</dbReference>
<dbReference type="HAMAP" id="MF_01281">
    <property type="entry name" value="MTA_SAH_deamin"/>
    <property type="match status" value="1"/>
</dbReference>
<keyword evidence="1 4" id="KW-0479">Metal-binding</keyword>
<evidence type="ECO:0000313" key="6">
    <source>
        <dbReference type="EMBL" id="MEQ2544889.1"/>
    </source>
</evidence>
<dbReference type="PANTHER" id="PTHR43794:SF11">
    <property type="entry name" value="AMIDOHYDROLASE-RELATED DOMAIN-CONTAINING PROTEIN"/>
    <property type="match status" value="1"/>
</dbReference>
<evidence type="ECO:0000313" key="7">
    <source>
        <dbReference type="Proteomes" id="UP001460202"/>
    </source>
</evidence>
<organism evidence="6 7">
    <name type="scientific">Alistipes intestinihominis</name>
    <dbReference type="NCBI Taxonomy" id="3133172"/>
    <lineage>
        <taxon>Bacteria</taxon>
        <taxon>Pseudomonadati</taxon>
        <taxon>Bacteroidota</taxon>
        <taxon>Bacteroidia</taxon>
        <taxon>Bacteroidales</taxon>
        <taxon>Rikenellaceae</taxon>
        <taxon>Alistipes</taxon>
    </lineage>
</organism>
<feature type="binding site" evidence="4">
    <location>
        <position position="188"/>
    </location>
    <ligand>
        <name>substrate</name>
    </ligand>
</feature>
<feature type="binding site" evidence="4">
    <location>
        <position position="215"/>
    </location>
    <ligand>
        <name>Zn(2+)</name>
        <dbReference type="ChEBI" id="CHEBI:29105"/>
    </ligand>
</feature>
<feature type="binding site" evidence="4">
    <location>
        <position position="74"/>
    </location>
    <ligand>
        <name>Zn(2+)</name>
        <dbReference type="ChEBI" id="CHEBI:29105"/>
    </ligand>
</feature>
<evidence type="ECO:0000259" key="5">
    <source>
        <dbReference type="Pfam" id="PF01979"/>
    </source>
</evidence>
<dbReference type="InterPro" id="IPR032466">
    <property type="entry name" value="Metal_Hydrolase"/>
</dbReference>
<keyword evidence="2 4" id="KW-0378">Hydrolase</keyword>
<feature type="domain" description="Amidohydrolase-related" evidence="5">
    <location>
        <begin position="63"/>
        <end position="408"/>
    </location>
</feature>
<comment type="catalytic activity">
    <reaction evidence="4">
        <text>S-methyl-5'-thioadenosine + H2O + H(+) = S-methyl-5'-thioinosine + NH4(+)</text>
        <dbReference type="Rhea" id="RHEA:25025"/>
        <dbReference type="ChEBI" id="CHEBI:15377"/>
        <dbReference type="ChEBI" id="CHEBI:15378"/>
        <dbReference type="ChEBI" id="CHEBI:17509"/>
        <dbReference type="ChEBI" id="CHEBI:28938"/>
        <dbReference type="ChEBI" id="CHEBI:48595"/>
        <dbReference type="EC" id="3.5.4.31"/>
    </reaction>
</comment>
<feature type="binding site" evidence="4">
    <location>
        <position position="166"/>
    </location>
    <ligand>
        <name>substrate</name>
    </ligand>
</feature>
<comment type="caution">
    <text evidence="6">The sequence shown here is derived from an EMBL/GenBank/DDBJ whole genome shotgun (WGS) entry which is preliminary data.</text>
</comment>
<dbReference type="InterPro" id="IPR011059">
    <property type="entry name" value="Metal-dep_hydrolase_composite"/>
</dbReference>
<comment type="similarity">
    <text evidence="4">Belongs to the metallo-dependent hydrolases superfamily. MTA/SAH deaminase family.</text>
</comment>
<feature type="binding site" evidence="4">
    <location>
        <position position="303"/>
    </location>
    <ligand>
        <name>Zn(2+)</name>
        <dbReference type="ChEBI" id="CHEBI:29105"/>
    </ligand>
</feature>
<dbReference type="Pfam" id="PF01979">
    <property type="entry name" value="Amidohydro_1"/>
    <property type="match status" value="1"/>
</dbReference>
<gene>
    <name evidence="4" type="primary">mtaD</name>
    <name evidence="6" type="ORF">WMO46_08020</name>
</gene>
<dbReference type="Gene3D" id="2.30.40.10">
    <property type="entry name" value="Urease, subunit C, domain 1"/>
    <property type="match status" value="1"/>
</dbReference>
<dbReference type="RefSeq" id="WP_026076525.1">
    <property type="nucleotide sequence ID" value="NZ_JBBMFL010000007.1"/>
</dbReference>
<evidence type="ECO:0000256" key="4">
    <source>
        <dbReference type="HAMAP-Rule" id="MF_01281"/>
    </source>
</evidence>
<dbReference type="InterPro" id="IPR006680">
    <property type="entry name" value="Amidohydro-rel"/>
</dbReference>
<dbReference type="Gene3D" id="3.20.20.140">
    <property type="entry name" value="Metal-dependent hydrolases"/>
    <property type="match status" value="1"/>
</dbReference>
<sequence length="437" mass="46755">MPILFSNATVLPMTASGGEPRTFTGWVGTDGDRIALATASEADAAAFRAAHPGLREIDCRGKLVMPGLVNTHCHAAMTLQRSYADDISLMAWLHDYIWPFEAHQTPDDVKLGMTLGIVEMLLGGVTSFVDMYYFEDRCVEVAERLGIRALLGCNYFDTNADEVLPRVGEAVRLAAAGSGRVRIAVAPHSPYTVSPENLLRGKELADRYGLHLMTHISETQDEVRIVREKYGCTSVEHLDALGLLGPKTIGAHCIHVTDSDIGTLAARGVTVSHNPQSNMKISSGVAPVERLRAAGALVTVGTDGTCSNNDLDMFEELRTAAFLQKSATGDPVALPAYEALRLATANGARAMGYADGELGVIRTGALADVIVVDMQKPHLQPVHDVVSNVVYCGKASDVETVVVGGRIVVENRRIGGIDLPELYRGVAEAVARIKAAE</sequence>
<dbReference type="Proteomes" id="UP001460202">
    <property type="component" value="Unassembled WGS sequence"/>
</dbReference>
<reference evidence="6 7" key="1">
    <citation type="submission" date="2024-03" db="EMBL/GenBank/DDBJ databases">
        <title>Human intestinal bacterial collection.</title>
        <authorList>
            <person name="Pauvert C."/>
            <person name="Hitch T.C.A."/>
            <person name="Clavel T."/>
        </authorList>
    </citation>
    <scope>NUCLEOTIDE SEQUENCE [LARGE SCALE GENOMIC DNA]</scope>
    <source>
        <strain evidence="6 7">CLA-KB-H122</strain>
    </source>
</reference>
<dbReference type="GeneID" id="78180759"/>
<dbReference type="EC" id="3.5.4.28" evidence="4"/>
<dbReference type="EC" id="3.5.4.31" evidence="4"/>
<name>A0ABV1GWV0_9BACT</name>